<protein>
    <submittedName>
        <fullName evidence="1">Uncharacterized protein</fullName>
    </submittedName>
</protein>
<gene>
    <name evidence="1" type="ORF">D9756_008858</name>
</gene>
<dbReference type="AlphaFoldDB" id="A0A8H5CY12"/>
<accession>A0A8H5CY12</accession>
<sequence length="207" mass="23148">MIGGRSAFHLRKADTLLWLFLARNPLSTLGLAVLRFTKLSLLYLRPAMCHTRQVRNIYIQCGHGETLVGSPTMSLTFSILIVLPLISLMNGFAARVVTANLAHTTRPTAPIVKRPVGRNSVRLCLIMTIVDFSSLPHMSIVFISRQLDLYALTTLNLPQFLFAATSRQTLLLRSAWLDVQPSHFWNWQPSVPRAIYLFAILSTSAGM</sequence>
<evidence type="ECO:0000313" key="2">
    <source>
        <dbReference type="Proteomes" id="UP000559027"/>
    </source>
</evidence>
<dbReference type="OrthoDB" id="2748942at2759"/>
<organism evidence="1 2">
    <name type="scientific">Leucocoprinus leucothites</name>
    <dbReference type="NCBI Taxonomy" id="201217"/>
    <lineage>
        <taxon>Eukaryota</taxon>
        <taxon>Fungi</taxon>
        <taxon>Dikarya</taxon>
        <taxon>Basidiomycota</taxon>
        <taxon>Agaricomycotina</taxon>
        <taxon>Agaricomycetes</taxon>
        <taxon>Agaricomycetidae</taxon>
        <taxon>Agaricales</taxon>
        <taxon>Agaricineae</taxon>
        <taxon>Agaricaceae</taxon>
        <taxon>Leucocoprinus</taxon>
    </lineage>
</organism>
<dbReference type="EMBL" id="JAACJO010000016">
    <property type="protein sequence ID" value="KAF5349668.1"/>
    <property type="molecule type" value="Genomic_DNA"/>
</dbReference>
<dbReference type="Proteomes" id="UP000559027">
    <property type="component" value="Unassembled WGS sequence"/>
</dbReference>
<reference evidence="1 2" key="1">
    <citation type="journal article" date="2020" name="ISME J.">
        <title>Uncovering the hidden diversity of litter-decomposition mechanisms in mushroom-forming fungi.</title>
        <authorList>
            <person name="Floudas D."/>
            <person name="Bentzer J."/>
            <person name="Ahren D."/>
            <person name="Johansson T."/>
            <person name="Persson P."/>
            <person name="Tunlid A."/>
        </authorList>
    </citation>
    <scope>NUCLEOTIDE SEQUENCE [LARGE SCALE GENOMIC DNA]</scope>
    <source>
        <strain evidence="1 2">CBS 146.42</strain>
    </source>
</reference>
<name>A0A8H5CY12_9AGAR</name>
<keyword evidence="2" id="KW-1185">Reference proteome</keyword>
<proteinExistence type="predicted"/>
<evidence type="ECO:0000313" key="1">
    <source>
        <dbReference type="EMBL" id="KAF5349668.1"/>
    </source>
</evidence>
<comment type="caution">
    <text evidence="1">The sequence shown here is derived from an EMBL/GenBank/DDBJ whole genome shotgun (WGS) entry which is preliminary data.</text>
</comment>